<sequence>MARAGYMQIIGQQQGELLGSIYDERYGQGLIKVLALTHQLERPGAGQGSLLSSSVNHLPIELVKPIDAASPLLNQALCEQEALTVTLTWYQPDEEGQPQPHYQLLLEKAQVQSLTTEMPDCRLPDKDGWHFQERLKLVYQSITWRYGPGGEQEFQTLARRGQE</sequence>
<organism evidence="1 2">
    <name type="scientific">Marinospirillum celere</name>
    <dbReference type="NCBI Taxonomy" id="1122252"/>
    <lineage>
        <taxon>Bacteria</taxon>
        <taxon>Pseudomonadati</taxon>
        <taxon>Pseudomonadota</taxon>
        <taxon>Gammaproteobacteria</taxon>
        <taxon>Oceanospirillales</taxon>
        <taxon>Oceanospirillaceae</taxon>
        <taxon>Marinospirillum</taxon>
    </lineage>
</organism>
<dbReference type="InterPro" id="IPR008514">
    <property type="entry name" value="T6SS_Hcp"/>
</dbReference>
<dbReference type="PANTHER" id="PTHR34319">
    <property type="entry name" value="MAJOR EXPORTED PROTEIN"/>
    <property type="match status" value="1"/>
</dbReference>
<dbReference type="NCBIfam" id="TIGR03344">
    <property type="entry name" value="VI_effect_Hcp1"/>
    <property type="match status" value="1"/>
</dbReference>
<name>A0A1I1H424_9GAMM</name>
<protein>
    <submittedName>
        <fullName evidence="1">Type VI secretion system secreted protein Hcp</fullName>
    </submittedName>
</protein>
<dbReference type="SUPFAM" id="SSF141452">
    <property type="entry name" value="Hcp1-like"/>
    <property type="match status" value="1"/>
</dbReference>
<evidence type="ECO:0000313" key="1">
    <source>
        <dbReference type="EMBL" id="SFC18767.1"/>
    </source>
</evidence>
<dbReference type="AlphaFoldDB" id="A0A1I1H424"/>
<dbReference type="InterPro" id="IPR052947">
    <property type="entry name" value="T6SS_Hcp1_domain"/>
</dbReference>
<proteinExistence type="predicted"/>
<keyword evidence="2" id="KW-1185">Reference proteome</keyword>
<dbReference type="OrthoDB" id="5674026at2"/>
<dbReference type="EMBL" id="FOLH01000003">
    <property type="protein sequence ID" value="SFC18767.1"/>
    <property type="molecule type" value="Genomic_DNA"/>
</dbReference>
<gene>
    <name evidence="1" type="ORF">SAMN05660443_1795</name>
</gene>
<dbReference type="RefSeq" id="WP_091962261.1">
    <property type="nucleotide sequence ID" value="NZ_FOLH01000003.1"/>
</dbReference>
<dbReference type="InterPro" id="IPR036624">
    <property type="entry name" value="Hcp1-lik_sf"/>
</dbReference>
<dbReference type="STRING" id="1122252.SAMN05660443_1795"/>
<reference evidence="1 2" key="1">
    <citation type="submission" date="2016-10" db="EMBL/GenBank/DDBJ databases">
        <authorList>
            <person name="de Groot N.N."/>
        </authorList>
    </citation>
    <scope>NUCLEOTIDE SEQUENCE [LARGE SCALE GENOMIC DNA]</scope>
    <source>
        <strain evidence="1 2">DSM 18438</strain>
    </source>
</reference>
<accession>A0A1I1H424</accession>
<evidence type="ECO:0000313" key="2">
    <source>
        <dbReference type="Proteomes" id="UP000199058"/>
    </source>
</evidence>
<dbReference type="Gene3D" id="2.30.110.20">
    <property type="entry name" value="Hcp1-like"/>
    <property type="match status" value="1"/>
</dbReference>
<dbReference type="Pfam" id="PF05638">
    <property type="entry name" value="T6SS_HCP"/>
    <property type="match status" value="1"/>
</dbReference>
<dbReference type="PANTHER" id="PTHR34319:SF7">
    <property type="entry name" value="HNH ENDONUCLEASE DOMAIN-CONTAINING PROTEIN"/>
    <property type="match status" value="1"/>
</dbReference>
<dbReference type="Proteomes" id="UP000199058">
    <property type="component" value="Unassembled WGS sequence"/>
</dbReference>